<organism evidence="1 2">
    <name type="scientific">Durusdinium trenchii</name>
    <dbReference type="NCBI Taxonomy" id="1381693"/>
    <lineage>
        <taxon>Eukaryota</taxon>
        <taxon>Sar</taxon>
        <taxon>Alveolata</taxon>
        <taxon>Dinophyceae</taxon>
        <taxon>Suessiales</taxon>
        <taxon>Symbiodiniaceae</taxon>
        <taxon>Durusdinium</taxon>
    </lineage>
</organism>
<dbReference type="EMBL" id="CAXAMM010023497">
    <property type="protein sequence ID" value="CAK9053716.1"/>
    <property type="molecule type" value="Genomic_DNA"/>
</dbReference>
<accession>A0ABP0MQG6</accession>
<evidence type="ECO:0000313" key="2">
    <source>
        <dbReference type="Proteomes" id="UP001642464"/>
    </source>
</evidence>
<proteinExistence type="predicted"/>
<evidence type="ECO:0000313" key="1">
    <source>
        <dbReference type="EMBL" id="CAK9053716.1"/>
    </source>
</evidence>
<dbReference type="Proteomes" id="UP001642464">
    <property type="component" value="Unassembled WGS sequence"/>
</dbReference>
<sequence>MIGAMIVNIGGSISTTHFRPNAPITPRRSGLEYSTDAKAFVDEDTGAQEKNNSFCLSLQTSRFHETQQLVCVCVIPLCVCVRRKGCFREVHQKCALDSPTAPGHTEAIAVMGDCRAIVV</sequence>
<reference evidence="1 2" key="1">
    <citation type="submission" date="2024-02" db="EMBL/GenBank/DDBJ databases">
        <authorList>
            <person name="Chen Y."/>
            <person name="Shah S."/>
            <person name="Dougan E. K."/>
            <person name="Thang M."/>
            <person name="Chan C."/>
        </authorList>
    </citation>
    <scope>NUCLEOTIDE SEQUENCE [LARGE SCALE GENOMIC DNA]</scope>
</reference>
<name>A0ABP0MQG6_9DINO</name>
<protein>
    <submittedName>
        <fullName evidence="1">Uncharacterized protein</fullName>
    </submittedName>
</protein>
<gene>
    <name evidence="1" type="ORF">SCF082_LOCUS29243</name>
</gene>
<comment type="caution">
    <text evidence="1">The sequence shown here is derived from an EMBL/GenBank/DDBJ whole genome shotgun (WGS) entry which is preliminary data.</text>
</comment>
<keyword evidence="2" id="KW-1185">Reference proteome</keyword>